<dbReference type="AlphaFoldDB" id="A0A1D2V8M9"/>
<accession>A0A1D2V8M9</accession>
<organism evidence="3 4">
    <name type="scientific">Ascoidea rubescens DSM 1968</name>
    <dbReference type="NCBI Taxonomy" id="1344418"/>
    <lineage>
        <taxon>Eukaryota</taxon>
        <taxon>Fungi</taxon>
        <taxon>Dikarya</taxon>
        <taxon>Ascomycota</taxon>
        <taxon>Saccharomycotina</taxon>
        <taxon>Saccharomycetes</taxon>
        <taxon>Ascoideaceae</taxon>
        <taxon>Ascoidea</taxon>
    </lineage>
</organism>
<evidence type="ECO:0000256" key="1">
    <source>
        <dbReference type="ARBA" id="ARBA00008959"/>
    </source>
</evidence>
<dbReference type="GO" id="GO:0006271">
    <property type="term" value="P:DNA strand elongation involved in DNA replication"/>
    <property type="evidence" value="ECO:0007669"/>
    <property type="project" value="UniProtKB-ARBA"/>
</dbReference>
<dbReference type="RefSeq" id="XP_020044297.1">
    <property type="nucleotide sequence ID" value="XM_020189020.1"/>
</dbReference>
<dbReference type="Gene3D" id="1.10.3710.10">
    <property type="entry name" value="DNA polymerase III clamp loader subunits, C-terminal domain"/>
    <property type="match status" value="1"/>
</dbReference>
<keyword evidence="4" id="KW-1185">Reference proteome</keyword>
<feature type="domain" description="AAA+ ATPase" evidence="2">
    <location>
        <begin position="142"/>
        <end position="280"/>
    </location>
</feature>
<dbReference type="GO" id="GO:0005524">
    <property type="term" value="F:ATP binding"/>
    <property type="evidence" value="ECO:0007669"/>
    <property type="project" value="InterPro"/>
</dbReference>
<keyword evidence="3" id="KW-0378">Hydrolase</keyword>
<protein>
    <submittedName>
        <fullName evidence="3">p-loop containing nucleoside triphosphate hydrolase protein</fullName>
    </submittedName>
</protein>
<evidence type="ECO:0000259" key="2">
    <source>
        <dbReference type="SMART" id="SM00382"/>
    </source>
</evidence>
<comment type="similarity">
    <text evidence="1">Belongs to the AAA ATPase family. RarA/MGS1/WRNIP1 subfamily.</text>
</comment>
<dbReference type="EMBL" id="KV454496">
    <property type="protein sequence ID" value="ODV57990.1"/>
    <property type="molecule type" value="Genomic_DNA"/>
</dbReference>
<dbReference type="SUPFAM" id="SSF48019">
    <property type="entry name" value="post-AAA+ oligomerization domain-like"/>
    <property type="match status" value="1"/>
</dbReference>
<proteinExistence type="inferred from homology"/>
<dbReference type="CDD" id="cd00009">
    <property type="entry name" value="AAA"/>
    <property type="match status" value="1"/>
</dbReference>
<dbReference type="Pfam" id="PF00004">
    <property type="entry name" value="AAA"/>
    <property type="match status" value="1"/>
</dbReference>
<gene>
    <name evidence="3" type="ORF">ASCRUDRAFT_130158</name>
</gene>
<dbReference type="OrthoDB" id="10265467at2759"/>
<dbReference type="Proteomes" id="UP000095038">
    <property type="component" value="Unassembled WGS sequence"/>
</dbReference>
<dbReference type="InterPro" id="IPR003593">
    <property type="entry name" value="AAA+_ATPase"/>
</dbReference>
<dbReference type="Pfam" id="PF12002">
    <property type="entry name" value="MgsA_C"/>
    <property type="match status" value="1"/>
</dbReference>
<dbReference type="InterPro" id="IPR027417">
    <property type="entry name" value="P-loop_NTPase"/>
</dbReference>
<dbReference type="GO" id="GO:0008047">
    <property type="term" value="F:enzyme activator activity"/>
    <property type="evidence" value="ECO:0007669"/>
    <property type="project" value="TreeGrafter"/>
</dbReference>
<dbReference type="InterPro" id="IPR003959">
    <property type="entry name" value="ATPase_AAA_core"/>
</dbReference>
<dbReference type="SUPFAM" id="SSF52540">
    <property type="entry name" value="P-loop containing nucleoside triphosphate hydrolases"/>
    <property type="match status" value="1"/>
</dbReference>
<dbReference type="FunCoup" id="A0A1D2V8M9">
    <property type="interactions" value="838"/>
</dbReference>
<dbReference type="STRING" id="1344418.A0A1D2V8M9"/>
<dbReference type="Gene3D" id="3.40.50.300">
    <property type="entry name" value="P-loop containing nucleotide triphosphate hydrolases"/>
    <property type="match status" value="1"/>
</dbReference>
<dbReference type="SMART" id="SM00382">
    <property type="entry name" value="AAA"/>
    <property type="match status" value="1"/>
</dbReference>
<dbReference type="GO" id="GO:0017116">
    <property type="term" value="F:single-stranded DNA helicase activity"/>
    <property type="evidence" value="ECO:0007669"/>
    <property type="project" value="TreeGrafter"/>
</dbReference>
<dbReference type="GeneID" id="30962656"/>
<dbReference type="InterPro" id="IPR051314">
    <property type="entry name" value="AAA_ATPase_RarA/MGS1/WRNIP1"/>
</dbReference>
<evidence type="ECO:0000313" key="3">
    <source>
        <dbReference type="EMBL" id="ODV57990.1"/>
    </source>
</evidence>
<dbReference type="GO" id="GO:0003677">
    <property type="term" value="F:DNA binding"/>
    <property type="evidence" value="ECO:0007669"/>
    <property type="project" value="InterPro"/>
</dbReference>
<evidence type="ECO:0000313" key="4">
    <source>
        <dbReference type="Proteomes" id="UP000095038"/>
    </source>
</evidence>
<name>A0A1D2V8M9_9ASCO</name>
<dbReference type="GO" id="GO:0000731">
    <property type="term" value="P:DNA synthesis involved in DNA repair"/>
    <property type="evidence" value="ECO:0007669"/>
    <property type="project" value="TreeGrafter"/>
</dbReference>
<sequence length="773" mass="90152">MDFSGLLQQLDRRPLDGNISLSNLDDTEQYKTTQRALLAFSPVGDYNASLQATKNIMTELKEISAASVGTLDRFDDSIYDFLINNEKFKGAYHLIFDNQSRKSTIENNYSLEFKMKPQCLDDIIGLKFHKSVIIHSIFTQTNLPSFILYGPPGVGKTSLVNVLHKEFSQRYKCFKMDAITIATNTMENLCKQYANAKNQNWKAHSIQILTQETLVEGPKTIIFIDGLDIIPKNQQQELLRLLELEHISLIATCSENLSKHIIEDIISRCHNIKVDILDKTNMKYFVQKAMSAINEIRSRSSHNRDELLNEMSHYSLFKFSPCSIDYISQLSKGDCRNVIKMLNVLDGVHRDFNSIVNIDISSLETLLNDDIYISECKPVLDINLDSNFKRLVVGEDAYLRNDGLASKVFFKVFSSNFSVSFDPLVFLFFENMVRGEELFYLDLLDQIQKYYQNIYLNRKFSFLDLRNFIKNNMDDVEQLKILKDLNLFFSDISKGSVSDFVIQRKFSIIEQGRFCYDISAINDFYEIIDQAVDDELMFSDCSAAPDYDNYSDVLISSEIPSYATFMEVFKHKFFREIIINGDVQCLYNLLYRSILEKENFRAYFFTLALLYEDNYRFSPYTFSVSDVCDFLRQISAISIPSITKKEFSYNIYESFSNLNDILEICATKANFLIKYYYRNFTIFIDKLIENIQSGYLITNIQENFERHSKINLYYLNSQVPYHLRNAPDYRMAELGFSVGYKYNPNYKFGRVFQKYLPNELEDLYEIKFNINNK</sequence>
<dbReference type="PANTHER" id="PTHR13779:SF7">
    <property type="entry name" value="ATPASE WRNIP1"/>
    <property type="match status" value="1"/>
</dbReference>
<dbReference type="PANTHER" id="PTHR13779">
    <property type="entry name" value="WERNER HELICASE-INTERACTING PROTEIN 1 FAMILY MEMBER"/>
    <property type="match status" value="1"/>
</dbReference>
<dbReference type="InParanoid" id="A0A1D2V8M9"/>
<dbReference type="GO" id="GO:0016887">
    <property type="term" value="F:ATP hydrolysis activity"/>
    <property type="evidence" value="ECO:0007669"/>
    <property type="project" value="InterPro"/>
</dbReference>
<dbReference type="InterPro" id="IPR021886">
    <property type="entry name" value="MgsA_C"/>
</dbReference>
<dbReference type="GO" id="GO:0005634">
    <property type="term" value="C:nucleus"/>
    <property type="evidence" value="ECO:0007669"/>
    <property type="project" value="TreeGrafter"/>
</dbReference>
<dbReference type="InterPro" id="IPR008921">
    <property type="entry name" value="DNA_pol3_clamp-load_cplx_C"/>
</dbReference>
<reference evidence="4" key="1">
    <citation type="submission" date="2016-05" db="EMBL/GenBank/DDBJ databases">
        <title>Comparative genomics of biotechnologically important yeasts.</title>
        <authorList>
            <consortium name="DOE Joint Genome Institute"/>
            <person name="Riley R."/>
            <person name="Haridas S."/>
            <person name="Wolfe K.H."/>
            <person name="Lopes M.R."/>
            <person name="Hittinger C.T."/>
            <person name="Goker M."/>
            <person name="Salamov A."/>
            <person name="Wisecaver J."/>
            <person name="Long T.M."/>
            <person name="Aerts A.L."/>
            <person name="Barry K."/>
            <person name="Choi C."/>
            <person name="Clum A."/>
            <person name="Coughlan A.Y."/>
            <person name="Deshpande S."/>
            <person name="Douglass A.P."/>
            <person name="Hanson S.J."/>
            <person name="Klenk H.-P."/>
            <person name="Labutti K."/>
            <person name="Lapidus A."/>
            <person name="Lindquist E."/>
            <person name="Lipzen A."/>
            <person name="Meier-Kolthoff J.P."/>
            <person name="Ohm R.A."/>
            <person name="Otillar R.P."/>
            <person name="Pangilinan J."/>
            <person name="Peng Y."/>
            <person name="Rokas A."/>
            <person name="Rosa C.A."/>
            <person name="Scheuner C."/>
            <person name="Sibirny A.A."/>
            <person name="Slot J.C."/>
            <person name="Stielow J.B."/>
            <person name="Sun H."/>
            <person name="Kurtzman C.P."/>
            <person name="Blackwell M."/>
            <person name="Grigoriev I.V."/>
            <person name="Jeffries T.W."/>
        </authorList>
    </citation>
    <scope>NUCLEOTIDE SEQUENCE [LARGE SCALE GENOMIC DNA]</scope>
    <source>
        <strain evidence="4">DSM 1968</strain>
    </source>
</reference>